<organism evidence="1 2">
    <name type="scientific">Helianthus annuus</name>
    <name type="common">Common sunflower</name>
    <dbReference type="NCBI Taxonomy" id="4232"/>
    <lineage>
        <taxon>Eukaryota</taxon>
        <taxon>Viridiplantae</taxon>
        <taxon>Streptophyta</taxon>
        <taxon>Embryophyta</taxon>
        <taxon>Tracheophyta</taxon>
        <taxon>Spermatophyta</taxon>
        <taxon>Magnoliopsida</taxon>
        <taxon>eudicotyledons</taxon>
        <taxon>Gunneridae</taxon>
        <taxon>Pentapetalae</taxon>
        <taxon>asterids</taxon>
        <taxon>campanulids</taxon>
        <taxon>Asterales</taxon>
        <taxon>Asteraceae</taxon>
        <taxon>Asteroideae</taxon>
        <taxon>Heliantheae alliance</taxon>
        <taxon>Heliantheae</taxon>
        <taxon>Helianthus</taxon>
    </lineage>
</organism>
<dbReference type="Proteomes" id="UP000215914">
    <property type="component" value="Unassembled WGS sequence"/>
</dbReference>
<reference evidence="1" key="2">
    <citation type="submission" date="2020-06" db="EMBL/GenBank/DDBJ databases">
        <title>Helianthus annuus Genome sequencing and assembly Release 2.</title>
        <authorList>
            <person name="Gouzy J."/>
            <person name="Langlade N."/>
            <person name="Munos S."/>
        </authorList>
    </citation>
    <scope>NUCLEOTIDE SEQUENCE</scope>
    <source>
        <tissue evidence="1">Leaves</tissue>
    </source>
</reference>
<gene>
    <name evidence="1" type="ORF">HanXRQr2_Chr14g0637771</name>
</gene>
<comment type="caution">
    <text evidence="1">The sequence shown here is derived from an EMBL/GenBank/DDBJ whole genome shotgun (WGS) entry which is preliminary data.</text>
</comment>
<evidence type="ECO:0000313" key="2">
    <source>
        <dbReference type="Proteomes" id="UP000215914"/>
    </source>
</evidence>
<evidence type="ECO:0000313" key="1">
    <source>
        <dbReference type="EMBL" id="KAF5768555.1"/>
    </source>
</evidence>
<sequence>MEESVNNARSAYKKMLAERDALKAGEADLRARMDEMKGHHQAEIEELKLKSADLVAKVEDPQATKVWLLSEGARLLAKNIHKGPEMIAAVAAVSNAMSAIGVNSGLQNGYVHALKKKTPYAEVHLLNRNAEAELNTAIAYFDSLTFTVVNDLPKLINEPLSKIKDALSFAGGESSKE</sequence>
<proteinExistence type="predicted"/>
<reference evidence="1" key="1">
    <citation type="journal article" date="2017" name="Nature">
        <title>The sunflower genome provides insights into oil metabolism, flowering and Asterid evolution.</title>
        <authorList>
            <person name="Badouin H."/>
            <person name="Gouzy J."/>
            <person name="Grassa C.J."/>
            <person name="Murat F."/>
            <person name="Staton S.E."/>
            <person name="Cottret L."/>
            <person name="Lelandais-Briere C."/>
            <person name="Owens G.L."/>
            <person name="Carrere S."/>
            <person name="Mayjonade B."/>
            <person name="Legrand L."/>
            <person name="Gill N."/>
            <person name="Kane N.C."/>
            <person name="Bowers J.E."/>
            <person name="Hubner S."/>
            <person name="Bellec A."/>
            <person name="Berard A."/>
            <person name="Berges H."/>
            <person name="Blanchet N."/>
            <person name="Boniface M.C."/>
            <person name="Brunel D."/>
            <person name="Catrice O."/>
            <person name="Chaidir N."/>
            <person name="Claudel C."/>
            <person name="Donnadieu C."/>
            <person name="Faraut T."/>
            <person name="Fievet G."/>
            <person name="Helmstetter N."/>
            <person name="King M."/>
            <person name="Knapp S.J."/>
            <person name="Lai Z."/>
            <person name="Le Paslier M.C."/>
            <person name="Lippi Y."/>
            <person name="Lorenzon L."/>
            <person name="Mandel J.R."/>
            <person name="Marage G."/>
            <person name="Marchand G."/>
            <person name="Marquand E."/>
            <person name="Bret-Mestries E."/>
            <person name="Morien E."/>
            <person name="Nambeesan S."/>
            <person name="Nguyen T."/>
            <person name="Pegot-Espagnet P."/>
            <person name="Pouilly N."/>
            <person name="Raftis F."/>
            <person name="Sallet E."/>
            <person name="Schiex T."/>
            <person name="Thomas J."/>
            <person name="Vandecasteele C."/>
            <person name="Vares D."/>
            <person name="Vear F."/>
            <person name="Vautrin S."/>
            <person name="Crespi M."/>
            <person name="Mangin B."/>
            <person name="Burke J.M."/>
            <person name="Salse J."/>
            <person name="Munos S."/>
            <person name="Vincourt P."/>
            <person name="Rieseberg L.H."/>
            <person name="Langlade N.B."/>
        </authorList>
    </citation>
    <scope>NUCLEOTIDE SEQUENCE</scope>
    <source>
        <tissue evidence="1">Leaves</tissue>
    </source>
</reference>
<protein>
    <submittedName>
        <fullName evidence="1">Uncharacterized protein</fullName>
    </submittedName>
</protein>
<name>A0A9K3E7P1_HELAN</name>
<keyword evidence="2" id="KW-1185">Reference proteome</keyword>
<dbReference type="EMBL" id="MNCJ02000329">
    <property type="protein sequence ID" value="KAF5768555.1"/>
    <property type="molecule type" value="Genomic_DNA"/>
</dbReference>
<accession>A0A9K3E7P1</accession>
<dbReference type="Gramene" id="mRNA:HanXRQr2_Chr14g0637771">
    <property type="protein sequence ID" value="mRNA:HanXRQr2_Chr14g0637771"/>
    <property type="gene ID" value="HanXRQr2_Chr14g0637771"/>
</dbReference>
<dbReference type="AlphaFoldDB" id="A0A9K3E7P1"/>